<protein>
    <submittedName>
        <fullName evidence="2 3">F protein</fullName>
    </submittedName>
</protein>
<name>A0A2Z6C642_NPVAP</name>
<proteinExistence type="predicted"/>
<dbReference type="EMBL" id="MH797002">
    <property type="protein sequence ID" value="AYW35475.1"/>
    <property type="molecule type" value="Genomic_DNA"/>
</dbReference>
<gene>
    <name evidence="3" type="primary">envelope F</name>
    <name evidence="2" type="synonym">envF</name>
</gene>
<keyword evidence="1" id="KW-0472">Membrane</keyword>
<reference evidence="2" key="2">
    <citation type="submission" date="2018-08" db="EMBL/GenBank/DDBJ databases">
        <title>Genetic characterization of an alphabaculovirus causing tiger band disease in the oak tasar silkworm, Antheraea proylei.</title>
        <authorList>
            <person name="Tourangbam S."/>
            <person name="Malcolm F.J."/>
            <person name="Luikham R."/>
            <person name="Kshetrimayum M."/>
            <person name="Yumnam R."/>
            <person name="Rajkumari L."/>
        </authorList>
    </citation>
    <scope>NUCLEOTIDE SEQUENCE</scope>
    <source>
        <strain evidence="2">TkhulenIBD</strain>
    </source>
</reference>
<sequence>MFELIICAALVGAGFADPLSFEPIDDASGLVFERLAALRHVSDERFVFIKTVDFDPLLQELSKIIEFLQDPHNDATACPLVKAVKPKKPRAIAARIAKHLSSLTQLDPNFVSYEFDNTDPKINEVITDVVQFDYVDSRQQDADFDEAHSHAHWSDVNAADARALLRGAAANRAALLPAVTTANVTEKYLDFVMCINGNRSSDNECLYLVEMHKMMAHKLADAVVFADALDRFVKQTRRNKLNATNGLFDDTALLQEMRQLVKALARQNLSWAVDFARPINKQFDLSQAYRLHLYANKNEMVLCVAMPLMRVPTPVFSLYRVATVPFCRGTMCLMMVPSTSHIAVTDTRNYYAPVPADFNTLCKQFTGYDEFLCPASPRIATADSGVCEIEMFMGRYVANIDSLCDVRVADNGKQLLLDPLVTDRKWLYSFARNVSVGYVCGDKWREWETVVPPGVGLVVAQPLQTCSARVIDYPLFFNVDSTFYAMPSRSYWPRKRFNYNNYVDAALLNQTSTPFADAVTDLSLAQLKTLRSRFYIRDYTASPKLFFSPRRDVQAPEPVYDTNTGAVLIFVLIGGGGVLCLIAACCAAKRYCRRKRAGSVAVMFRNDERQPIITIANDMRGLHIAVPNNNAPPQYKKAMLFPMEIKQLNNKIAQ</sequence>
<organism evidence="3">
    <name type="scientific">Antheraea proylei nucleopolyhedrovirus</name>
    <dbReference type="NCBI Taxonomy" id="2126611"/>
    <lineage>
        <taxon>Viruses</taxon>
        <taxon>Viruses incertae sedis</taxon>
        <taxon>Naldaviricetes</taxon>
        <taxon>Lefavirales</taxon>
        <taxon>Baculoviridae</taxon>
        <taxon>Alphabaculovirus</taxon>
        <taxon>Alphabaculovirus anpernyi</taxon>
    </lineage>
</organism>
<evidence type="ECO:0000313" key="2">
    <source>
        <dbReference type="EMBL" id="AYW35475.1"/>
    </source>
</evidence>
<evidence type="ECO:0000313" key="3">
    <source>
        <dbReference type="EMBL" id="BBD50892.1"/>
    </source>
</evidence>
<dbReference type="Pfam" id="PF12259">
    <property type="entry name" value="Baculo_F"/>
    <property type="match status" value="1"/>
</dbReference>
<keyword evidence="1" id="KW-0812">Transmembrane</keyword>
<evidence type="ECO:0000256" key="1">
    <source>
        <dbReference type="SAM" id="Phobius"/>
    </source>
</evidence>
<accession>A0A2Z6C642</accession>
<reference evidence="3" key="1">
    <citation type="submission" date="2018-03" db="EMBL/GenBank/DDBJ databases">
        <title>Whole genome comparison of nucleopolyhedroviruses isolated from saturniine wild silkworms in Asian countries.</title>
        <authorList>
            <person name="Sasaki K."/>
            <person name="Kajiura Z."/>
            <person name="Ponnuvel K.M."/>
            <person name="Kobayashi J."/>
        </authorList>
    </citation>
    <scope>NUCLEOTIDE SEQUENCE</scope>
    <source>
        <strain evidence="3">Manipur</strain>
    </source>
</reference>
<dbReference type="EMBL" id="LC375539">
    <property type="protein sequence ID" value="BBD50892.1"/>
    <property type="molecule type" value="Genomic_DNA"/>
</dbReference>
<keyword evidence="1" id="KW-1133">Transmembrane helix</keyword>
<feature type="transmembrane region" description="Helical" evidence="1">
    <location>
        <begin position="566"/>
        <end position="588"/>
    </location>
</feature>
<dbReference type="InterPro" id="IPR022048">
    <property type="entry name" value="Envelope_fusion-like"/>
</dbReference>